<evidence type="ECO:0000256" key="4">
    <source>
        <dbReference type="ARBA" id="ARBA00022989"/>
    </source>
</evidence>
<dbReference type="InterPro" id="IPR003856">
    <property type="entry name" value="LPS_length_determ_N"/>
</dbReference>
<feature type="domain" description="Polysaccharide chain length determinant N-terminal" evidence="7">
    <location>
        <begin position="14"/>
        <end position="112"/>
    </location>
</feature>
<dbReference type="PANTHER" id="PTHR32309:SF13">
    <property type="entry name" value="FERRIC ENTEROBACTIN TRANSPORT PROTEIN FEPE"/>
    <property type="match status" value="1"/>
</dbReference>
<evidence type="ECO:0000259" key="7">
    <source>
        <dbReference type="Pfam" id="PF02706"/>
    </source>
</evidence>
<evidence type="ECO:0000256" key="3">
    <source>
        <dbReference type="ARBA" id="ARBA00022692"/>
    </source>
</evidence>
<dbReference type="OrthoDB" id="9775724at2"/>
<keyword evidence="2" id="KW-1003">Cell membrane</keyword>
<proteinExistence type="predicted"/>
<evidence type="ECO:0000313" key="9">
    <source>
        <dbReference type="Proteomes" id="UP000309186"/>
    </source>
</evidence>
<keyword evidence="3 6" id="KW-0812">Transmembrane</keyword>
<dbReference type="EMBL" id="PPSW01000045">
    <property type="protein sequence ID" value="TLX45307.1"/>
    <property type="molecule type" value="Genomic_DNA"/>
</dbReference>
<sequence length="305" mass="34264">MKGNLTDPQITSAVDLTEIISEIYKKKWLLLSFIVLFTGGGVFYALQLPNIYKSSALVLPVGDANSNPSSMKGLGGLAGLAGISLGEQSVSKTQMAIEIVKSRRFANDFIDKYDLLPKLMAVKGWNIQTRELNFEEEIYDPVNRRWKFDENSNMTLMPTMQQAYEVYKNIVSVKELGNGFVSVSALHQSPDLAKDIVGYLIEEVNKTIKSMDISEAENRIFYLESELKNAEVAEIKTMFYRLIEKHTETLTLANTREEYVFKTIDPALAPEKKEKPSRGVIVILAAVFGGLLGLIVIFIRYSSRR</sequence>
<dbReference type="RefSeq" id="WP_138484414.1">
    <property type="nucleotide sequence ID" value="NZ_PPSW01000045.1"/>
</dbReference>
<evidence type="ECO:0000256" key="1">
    <source>
        <dbReference type="ARBA" id="ARBA00004651"/>
    </source>
</evidence>
<dbReference type="AlphaFoldDB" id="A0A5R9PYV0"/>
<dbReference type="InterPro" id="IPR050445">
    <property type="entry name" value="Bact_polysacc_biosynth/exp"/>
</dbReference>
<keyword evidence="5 6" id="KW-0472">Membrane</keyword>
<accession>A0A5R9PYV0</accession>
<gene>
    <name evidence="8" type="ORF">C1E24_19705</name>
</gene>
<name>A0A5R9PYV0_9GAMM</name>
<dbReference type="GO" id="GO:0004713">
    <property type="term" value="F:protein tyrosine kinase activity"/>
    <property type="evidence" value="ECO:0007669"/>
    <property type="project" value="TreeGrafter"/>
</dbReference>
<evidence type="ECO:0000256" key="2">
    <source>
        <dbReference type="ARBA" id="ARBA00022475"/>
    </source>
</evidence>
<evidence type="ECO:0000313" key="8">
    <source>
        <dbReference type="EMBL" id="TLX45307.1"/>
    </source>
</evidence>
<dbReference type="GO" id="GO:0005886">
    <property type="term" value="C:plasma membrane"/>
    <property type="evidence" value="ECO:0007669"/>
    <property type="project" value="UniProtKB-SubCell"/>
</dbReference>
<dbReference type="PANTHER" id="PTHR32309">
    <property type="entry name" value="TYROSINE-PROTEIN KINASE"/>
    <property type="match status" value="1"/>
</dbReference>
<organism evidence="8 9">
    <name type="scientific">Pseudoalteromonas phenolica</name>
    <dbReference type="NCBI Taxonomy" id="161398"/>
    <lineage>
        <taxon>Bacteria</taxon>
        <taxon>Pseudomonadati</taxon>
        <taxon>Pseudomonadota</taxon>
        <taxon>Gammaproteobacteria</taxon>
        <taxon>Alteromonadales</taxon>
        <taxon>Pseudoalteromonadaceae</taxon>
        <taxon>Pseudoalteromonas</taxon>
    </lineage>
</organism>
<comment type="caution">
    <text evidence="8">The sequence shown here is derived from an EMBL/GenBank/DDBJ whole genome shotgun (WGS) entry which is preliminary data.</text>
</comment>
<keyword evidence="4 6" id="KW-1133">Transmembrane helix</keyword>
<reference evidence="8 9" key="1">
    <citation type="submission" date="2018-01" db="EMBL/GenBank/DDBJ databases">
        <title>Co-occurrence of chitin degradation, pigmentation and bioactivity in marine Pseudoalteromonas.</title>
        <authorList>
            <person name="Paulsen S."/>
            <person name="Gram L."/>
            <person name="Machado H."/>
        </authorList>
    </citation>
    <scope>NUCLEOTIDE SEQUENCE [LARGE SCALE GENOMIC DNA]</scope>
    <source>
        <strain evidence="8 9">S3663</strain>
    </source>
</reference>
<evidence type="ECO:0000256" key="5">
    <source>
        <dbReference type="ARBA" id="ARBA00023136"/>
    </source>
</evidence>
<comment type="subcellular location">
    <subcellularLocation>
        <location evidence="1">Cell membrane</location>
        <topology evidence="1">Multi-pass membrane protein</topology>
    </subcellularLocation>
</comment>
<feature type="transmembrane region" description="Helical" evidence="6">
    <location>
        <begin position="279"/>
        <end position="299"/>
    </location>
</feature>
<protein>
    <submittedName>
        <fullName evidence="8">LPS O-antigen length regulator</fullName>
    </submittedName>
</protein>
<evidence type="ECO:0000256" key="6">
    <source>
        <dbReference type="SAM" id="Phobius"/>
    </source>
</evidence>
<dbReference type="Proteomes" id="UP000309186">
    <property type="component" value="Unassembled WGS sequence"/>
</dbReference>
<feature type="transmembrane region" description="Helical" evidence="6">
    <location>
        <begin position="28"/>
        <end position="46"/>
    </location>
</feature>
<dbReference type="Pfam" id="PF02706">
    <property type="entry name" value="Wzz"/>
    <property type="match status" value="1"/>
</dbReference>